<evidence type="ECO:0000256" key="2">
    <source>
        <dbReference type="ARBA" id="ARBA00022737"/>
    </source>
</evidence>
<dbReference type="PROSITE" id="PS50026">
    <property type="entry name" value="EGF_3"/>
    <property type="match status" value="2"/>
</dbReference>
<evidence type="ECO:0000313" key="6">
    <source>
        <dbReference type="EMBL" id="CAF4416542.1"/>
    </source>
</evidence>
<reference evidence="6" key="1">
    <citation type="submission" date="2021-02" db="EMBL/GenBank/DDBJ databases">
        <authorList>
            <person name="Nowell W R."/>
        </authorList>
    </citation>
    <scope>NUCLEOTIDE SEQUENCE</scope>
</reference>
<dbReference type="PANTHER" id="PTHR24049">
    <property type="entry name" value="CRUMBS FAMILY MEMBER"/>
    <property type="match status" value="1"/>
</dbReference>
<evidence type="ECO:0000256" key="4">
    <source>
        <dbReference type="PROSITE-ProRule" id="PRU00076"/>
    </source>
</evidence>
<dbReference type="InterPro" id="IPR000742">
    <property type="entry name" value="EGF"/>
</dbReference>
<dbReference type="SMART" id="SM00181">
    <property type="entry name" value="EGF"/>
    <property type="match status" value="2"/>
</dbReference>
<feature type="disulfide bond" evidence="4">
    <location>
        <begin position="104"/>
        <end position="113"/>
    </location>
</feature>
<dbReference type="Gene3D" id="2.10.25.10">
    <property type="entry name" value="Laminin"/>
    <property type="match status" value="2"/>
</dbReference>
<evidence type="ECO:0000256" key="3">
    <source>
        <dbReference type="ARBA" id="ARBA00023157"/>
    </source>
</evidence>
<dbReference type="InterPro" id="IPR051022">
    <property type="entry name" value="Notch_Cell-Fate_Det"/>
</dbReference>
<organism evidence="6 7">
    <name type="scientific">Adineta steineri</name>
    <dbReference type="NCBI Taxonomy" id="433720"/>
    <lineage>
        <taxon>Eukaryota</taxon>
        <taxon>Metazoa</taxon>
        <taxon>Spiralia</taxon>
        <taxon>Gnathifera</taxon>
        <taxon>Rotifera</taxon>
        <taxon>Eurotatoria</taxon>
        <taxon>Bdelloidea</taxon>
        <taxon>Adinetida</taxon>
        <taxon>Adinetidae</taxon>
        <taxon>Adineta</taxon>
    </lineage>
</organism>
<sequence>SPAECQRLQQANLSIKCADPQLCIVNDTEKLNQINQLSSYTCKTERTKILDTYFTCINEQLLNTCHCPSDLISCTDNHLQSKYCGCQNGGTCFWTNSTNYRCYCPPGLTGEDCLTDINLCSSQPCYNNGTCFPHLNTFTCQCPTYT</sequence>
<feature type="non-terminal residue" evidence="6">
    <location>
        <position position="146"/>
    </location>
</feature>
<keyword evidence="2" id="KW-0677">Repeat</keyword>
<dbReference type="AlphaFoldDB" id="A0A820QCB3"/>
<keyword evidence="1 4" id="KW-0245">EGF-like domain</keyword>
<accession>A0A820QCB3</accession>
<dbReference type="Pfam" id="PF00008">
    <property type="entry name" value="EGF"/>
    <property type="match status" value="1"/>
</dbReference>
<proteinExistence type="predicted"/>
<dbReference type="PROSITE" id="PS00022">
    <property type="entry name" value="EGF_1"/>
    <property type="match status" value="1"/>
</dbReference>
<evidence type="ECO:0000313" key="7">
    <source>
        <dbReference type="Proteomes" id="UP000663844"/>
    </source>
</evidence>
<dbReference type="CDD" id="cd00054">
    <property type="entry name" value="EGF_CA"/>
    <property type="match status" value="1"/>
</dbReference>
<protein>
    <recommendedName>
        <fullName evidence="5">EGF-like domain-containing protein</fullName>
    </recommendedName>
</protein>
<evidence type="ECO:0000256" key="1">
    <source>
        <dbReference type="ARBA" id="ARBA00022536"/>
    </source>
</evidence>
<comment type="caution">
    <text evidence="4">Lacks conserved residue(s) required for the propagation of feature annotation.</text>
</comment>
<feature type="non-terminal residue" evidence="6">
    <location>
        <position position="1"/>
    </location>
</feature>
<feature type="domain" description="EGF-like" evidence="5">
    <location>
        <begin position="116"/>
        <end position="146"/>
    </location>
</feature>
<evidence type="ECO:0000259" key="5">
    <source>
        <dbReference type="PROSITE" id="PS50026"/>
    </source>
</evidence>
<gene>
    <name evidence="6" type="ORF">OXD698_LOCUS52370</name>
</gene>
<feature type="domain" description="EGF-like" evidence="5">
    <location>
        <begin position="80"/>
        <end position="114"/>
    </location>
</feature>
<name>A0A820QCB3_9BILA</name>
<keyword evidence="3 4" id="KW-1015">Disulfide bond</keyword>
<dbReference type="Proteomes" id="UP000663844">
    <property type="component" value="Unassembled WGS sequence"/>
</dbReference>
<comment type="caution">
    <text evidence="6">The sequence shown here is derived from an EMBL/GenBank/DDBJ whole genome shotgun (WGS) entry which is preliminary data.</text>
</comment>
<dbReference type="SUPFAM" id="SSF57196">
    <property type="entry name" value="EGF/Laminin"/>
    <property type="match status" value="2"/>
</dbReference>
<dbReference type="EMBL" id="CAJOAZ010028312">
    <property type="protein sequence ID" value="CAF4416542.1"/>
    <property type="molecule type" value="Genomic_DNA"/>
</dbReference>